<dbReference type="RefSeq" id="WP_150964306.1">
    <property type="nucleotide sequence ID" value="NZ_VZZJ01000011.1"/>
</dbReference>
<reference evidence="2 3" key="1">
    <citation type="submission" date="2019-09" db="EMBL/GenBank/DDBJ databases">
        <title>YIM 132548 draft genome.</title>
        <authorList>
            <person name="Jiang L."/>
        </authorList>
    </citation>
    <scope>NUCLEOTIDE SEQUENCE [LARGE SCALE GENOMIC DNA]</scope>
    <source>
        <strain evidence="2 3">YIM 132548</strain>
    </source>
</reference>
<evidence type="ECO:0000259" key="1">
    <source>
        <dbReference type="Pfam" id="PF21834"/>
    </source>
</evidence>
<comment type="caution">
    <text evidence="2">The sequence shown here is derived from an EMBL/GenBank/DDBJ whole genome shotgun (WGS) entry which is preliminary data.</text>
</comment>
<dbReference type="Proteomes" id="UP000441523">
    <property type="component" value="Unassembled WGS sequence"/>
</dbReference>
<protein>
    <recommendedName>
        <fullName evidence="1">DUF6894 domain-containing protein</fullName>
    </recommendedName>
</protein>
<name>A0A6N6MSX3_9HYPH</name>
<evidence type="ECO:0000313" key="3">
    <source>
        <dbReference type="Proteomes" id="UP000441523"/>
    </source>
</evidence>
<feature type="domain" description="DUF6894" evidence="1">
    <location>
        <begin position="3"/>
        <end position="71"/>
    </location>
</feature>
<dbReference type="Pfam" id="PF21834">
    <property type="entry name" value="DUF6894"/>
    <property type="match status" value="1"/>
</dbReference>
<keyword evidence="3" id="KW-1185">Reference proteome</keyword>
<dbReference type="AlphaFoldDB" id="A0A6N6MSX3"/>
<sequence length="78" mass="8962">MPRYYVDLQRGSQLTKDTKGFDAEDDFAAKAHARQLLIALARDSNEGSDHIKLSAYVRDKRRVILFHVELSLDLNWTA</sequence>
<accession>A0A6N6MSX3</accession>
<organism evidence="2 3">
    <name type="scientific">Methylobacterium planeticum</name>
    <dbReference type="NCBI Taxonomy" id="2615211"/>
    <lineage>
        <taxon>Bacteria</taxon>
        <taxon>Pseudomonadati</taxon>
        <taxon>Pseudomonadota</taxon>
        <taxon>Alphaproteobacteria</taxon>
        <taxon>Hyphomicrobiales</taxon>
        <taxon>Methylobacteriaceae</taxon>
        <taxon>Methylobacterium</taxon>
    </lineage>
</organism>
<dbReference type="EMBL" id="VZZJ01000011">
    <property type="protein sequence ID" value="KAB1072730.1"/>
    <property type="molecule type" value="Genomic_DNA"/>
</dbReference>
<dbReference type="InterPro" id="IPR054189">
    <property type="entry name" value="DUF6894"/>
</dbReference>
<proteinExistence type="predicted"/>
<evidence type="ECO:0000313" key="2">
    <source>
        <dbReference type="EMBL" id="KAB1072730.1"/>
    </source>
</evidence>
<gene>
    <name evidence="2" type="ORF">F6X51_14040</name>
</gene>